<dbReference type="InterPro" id="IPR011701">
    <property type="entry name" value="MFS"/>
</dbReference>
<dbReference type="InterPro" id="IPR036259">
    <property type="entry name" value="MFS_trans_sf"/>
</dbReference>
<dbReference type="Gene3D" id="1.20.1250.20">
    <property type="entry name" value="MFS general substrate transporter like domains"/>
    <property type="match status" value="1"/>
</dbReference>
<feature type="transmembrane region" description="Helical" evidence="8">
    <location>
        <begin position="103"/>
        <end position="125"/>
    </location>
</feature>
<evidence type="ECO:0000256" key="7">
    <source>
        <dbReference type="ARBA" id="ARBA00023136"/>
    </source>
</evidence>
<keyword evidence="4" id="KW-1003">Cell membrane</keyword>
<dbReference type="PANTHER" id="PTHR43271">
    <property type="entry name" value="BLL2771 PROTEIN"/>
    <property type="match status" value="1"/>
</dbReference>
<dbReference type="PANTHER" id="PTHR43271:SF1">
    <property type="entry name" value="INNER MEMBRANE TRANSPORT PROTEIN YNFM"/>
    <property type="match status" value="1"/>
</dbReference>
<dbReference type="PROSITE" id="PS50850">
    <property type="entry name" value="MFS"/>
    <property type="match status" value="1"/>
</dbReference>
<dbReference type="SUPFAM" id="SSF103473">
    <property type="entry name" value="MFS general substrate transporter"/>
    <property type="match status" value="1"/>
</dbReference>
<evidence type="ECO:0000256" key="5">
    <source>
        <dbReference type="ARBA" id="ARBA00022692"/>
    </source>
</evidence>
<feature type="transmembrane region" description="Helical" evidence="8">
    <location>
        <begin position="281"/>
        <end position="297"/>
    </location>
</feature>
<dbReference type="InterPro" id="IPR020846">
    <property type="entry name" value="MFS_dom"/>
</dbReference>
<evidence type="ECO:0000256" key="3">
    <source>
        <dbReference type="ARBA" id="ARBA00022448"/>
    </source>
</evidence>
<name>A0A6S6UC09_9GAMM</name>
<feature type="transmembrane region" description="Helical" evidence="8">
    <location>
        <begin position="78"/>
        <end position="97"/>
    </location>
</feature>
<comment type="subcellular location">
    <subcellularLocation>
        <location evidence="1">Cell membrane</location>
        <topology evidence="1">Multi-pass membrane protein</topology>
    </subcellularLocation>
</comment>
<dbReference type="GO" id="GO:0005886">
    <property type="term" value="C:plasma membrane"/>
    <property type="evidence" value="ECO:0007669"/>
    <property type="project" value="UniProtKB-SubCell"/>
</dbReference>
<dbReference type="EMBL" id="CACVAT010000637">
    <property type="protein sequence ID" value="CAA6830836.1"/>
    <property type="molecule type" value="Genomic_DNA"/>
</dbReference>
<feature type="domain" description="Major facilitator superfamily (MFS) profile" evidence="9">
    <location>
        <begin position="12"/>
        <end position="391"/>
    </location>
</feature>
<protein>
    <submittedName>
        <fullName evidence="10">Permeases of the major facilitator superfamily</fullName>
    </submittedName>
</protein>
<gene>
    <name evidence="10" type="ORF">HELGO_WM66460</name>
</gene>
<evidence type="ECO:0000256" key="8">
    <source>
        <dbReference type="SAM" id="Phobius"/>
    </source>
</evidence>
<keyword evidence="6 8" id="KW-1133">Transmembrane helix</keyword>
<dbReference type="AlphaFoldDB" id="A0A6S6UC09"/>
<feature type="transmembrane region" description="Helical" evidence="8">
    <location>
        <begin position="303"/>
        <end position="326"/>
    </location>
</feature>
<keyword evidence="5 8" id="KW-0812">Transmembrane</keyword>
<evidence type="ECO:0000313" key="10">
    <source>
        <dbReference type="EMBL" id="CAA6830836.1"/>
    </source>
</evidence>
<feature type="transmembrane region" description="Helical" evidence="8">
    <location>
        <begin position="338"/>
        <end position="356"/>
    </location>
</feature>
<feature type="transmembrane region" description="Helical" evidence="8">
    <location>
        <begin position="368"/>
        <end position="387"/>
    </location>
</feature>
<feature type="transmembrane region" description="Helical" evidence="8">
    <location>
        <begin position="132"/>
        <end position="154"/>
    </location>
</feature>
<feature type="transmembrane region" description="Helical" evidence="8">
    <location>
        <begin position="210"/>
        <end position="230"/>
    </location>
</feature>
<evidence type="ECO:0000256" key="4">
    <source>
        <dbReference type="ARBA" id="ARBA00022475"/>
    </source>
</evidence>
<comment type="similarity">
    <text evidence="2">Belongs to the major facilitator superfamily.</text>
</comment>
<feature type="transmembrane region" description="Helical" evidence="8">
    <location>
        <begin position="7"/>
        <end position="28"/>
    </location>
</feature>
<keyword evidence="7 8" id="KW-0472">Membrane</keyword>
<feature type="transmembrane region" description="Helical" evidence="8">
    <location>
        <begin position="166"/>
        <end position="186"/>
    </location>
</feature>
<accession>A0A6S6UC09</accession>
<evidence type="ECO:0000256" key="1">
    <source>
        <dbReference type="ARBA" id="ARBA00004651"/>
    </source>
</evidence>
<dbReference type="CDD" id="cd17324">
    <property type="entry name" value="MFS_NepI_like"/>
    <property type="match status" value="1"/>
</dbReference>
<organism evidence="10">
    <name type="scientific">uncultured Thiotrichaceae bacterium</name>
    <dbReference type="NCBI Taxonomy" id="298394"/>
    <lineage>
        <taxon>Bacteria</taxon>
        <taxon>Pseudomonadati</taxon>
        <taxon>Pseudomonadota</taxon>
        <taxon>Gammaproteobacteria</taxon>
        <taxon>Thiotrichales</taxon>
        <taxon>Thiotrichaceae</taxon>
        <taxon>environmental samples</taxon>
    </lineage>
</organism>
<dbReference type="Pfam" id="PF07690">
    <property type="entry name" value="MFS_1"/>
    <property type="match status" value="1"/>
</dbReference>
<proteinExistence type="inferred from homology"/>
<evidence type="ECO:0000259" key="9">
    <source>
        <dbReference type="PROSITE" id="PS50850"/>
    </source>
</evidence>
<dbReference type="GO" id="GO:0022857">
    <property type="term" value="F:transmembrane transporter activity"/>
    <property type="evidence" value="ECO:0007669"/>
    <property type="project" value="InterPro"/>
</dbReference>
<evidence type="ECO:0000256" key="6">
    <source>
        <dbReference type="ARBA" id="ARBA00022989"/>
    </source>
</evidence>
<feature type="transmembrane region" description="Helical" evidence="8">
    <location>
        <begin position="250"/>
        <end position="274"/>
    </location>
</feature>
<evidence type="ECO:0000256" key="2">
    <source>
        <dbReference type="ARBA" id="ARBA00008335"/>
    </source>
</evidence>
<reference evidence="10" key="1">
    <citation type="submission" date="2020-01" db="EMBL/GenBank/DDBJ databases">
        <authorList>
            <person name="Meier V. D."/>
            <person name="Meier V D."/>
        </authorList>
    </citation>
    <scope>NUCLEOTIDE SEQUENCE</scope>
    <source>
        <strain evidence="10">HLG_WM_MAG_09</strain>
    </source>
</reference>
<feature type="transmembrane region" description="Helical" evidence="8">
    <location>
        <begin position="48"/>
        <end position="66"/>
    </location>
</feature>
<keyword evidence="3" id="KW-0813">Transport</keyword>
<sequence length="391" mass="43043">MIAINTAAFWRATLALSLGSLMVFANIYTTQPLLPTLVNDFSITQLEANWSVTITTFTLALSLLVYGALSDALGRKNLMLFSLLSTVIATLALSFVTDYSQFLLLRGIQGFCLGGLPAIAIAYMSDEFSKKALLTAVGFYIAANTLGGIGGRLAGGYFGGWLGLDSTFIIMAAFSSVIALLFWWLLPSSTQFTRHPVKVGKILRAIKEHLSNPVLLIAYLIGCFNFMIFMNQYSYITFVLADMPYKLPPFWIGLLFLTYLSGTLASTVSGYLAARYSQIRSMMLGIVIFMIGTLTTLQDSLIWIVSGFFINAFGFFLCHSLLSSWVSRSAPQNRATASALYLVFYYLGASIGGLYLNPFWEWGQWEGVVTGSIIVLLITLSGCWFLSKHEK</sequence>